<accession>A0ABD3G1A8</accession>
<feature type="compositionally biased region" description="Polar residues" evidence="1">
    <location>
        <begin position="203"/>
        <end position="214"/>
    </location>
</feature>
<reference evidence="2 3" key="1">
    <citation type="submission" date="2024-09" db="EMBL/GenBank/DDBJ databases">
        <title>Genome sequencing and assembly of Phytophthora oleae, isolate VK10A, causative agent of rot of olive drupes.</title>
        <authorList>
            <person name="Conti Taguali S."/>
            <person name="Riolo M."/>
            <person name="La Spada F."/>
            <person name="Cacciola S.O."/>
            <person name="Dionisio G."/>
        </authorList>
    </citation>
    <scope>NUCLEOTIDE SEQUENCE [LARGE SCALE GENOMIC DNA]</scope>
    <source>
        <strain evidence="2 3">VK10A</strain>
    </source>
</reference>
<gene>
    <name evidence="2" type="ORF">V7S43_003604</name>
</gene>
<name>A0ABD3G1A8_9STRA</name>
<protein>
    <recommendedName>
        <fullName evidence="4">SAP30-binding protein</fullName>
    </recommendedName>
</protein>
<proteinExistence type="predicted"/>
<dbReference type="PANTHER" id="PTHR13464">
    <property type="entry name" value="TRANSCRIPTIONAL REGULATOR PROTEIN HCNGP"/>
    <property type="match status" value="1"/>
</dbReference>
<dbReference type="EMBL" id="JBIMZQ010000005">
    <property type="protein sequence ID" value="KAL3671694.1"/>
    <property type="molecule type" value="Genomic_DNA"/>
</dbReference>
<keyword evidence="3" id="KW-1185">Reference proteome</keyword>
<evidence type="ECO:0008006" key="4">
    <source>
        <dbReference type="Google" id="ProtNLM"/>
    </source>
</evidence>
<dbReference type="AlphaFoldDB" id="A0ABD3G1A8"/>
<dbReference type="Proteomes" id="UP001632037">
    <property type="component" value="Unassembled WGS sequence"/>
</dbReference>
<comment type="caution">
    <text evidence="2">The sequence shown here is derived from an EMBL/GenBank/DDBJ whole genome shotgun (WGS) entry which is preliminary data.</text>
</comment>
<sequence>MWSTQITMNTLGLDYGSSSSSDEEIAPASVVGTAPATVEARVHVVEHVIKTDEAPAKPMEIAAEPSDPVHVGSVVTTESMVDGDEEAVLLRAGIPPAVAPLADNSETQQRIERFLRVQNERGQDFQTTLQDKKEVRNPYILEKVVEYFGIDELQSNLSPDVFDPHGLPLHEYADALALEQKKRADARAQRQLQRSGGDPRQLQFISANPANNAG</sequence>
<dbReference type="Pfam" id="PF07818">
    <property type="entry name" value="HCNGP"/>
    <property type="match status" value="1"/>
</dbReference>
<feature type="region of interest" description="Disordered" evidence="1">
    <location>
        <begin position="183"/>
        <end position="214"/>
    </location>
</feature>
<evidence type="ECO:0000256" key="1">
    <source>
        <dbReference type="SAM" id="MobiDB-lite"/>
    </source>
</evidence>
<organism evidence="2 3">
    <name type="scientific">Phytophthora oleae</name>
    <dbReference type="NCBI Taxonomy" id="2107226"/>
    <lineage>
        <taxon>Eukaryota</taxon>
        <taxon>Sar</taxon>
        <taxon>Stramenopiles</taxon>
        <taxon>Oomycota</taxon>
        <taxon>Peronosporomycetes</taxon>
        <taxon>Peronosporales</taxon>
        <taxon>Peronosporaceae</taxon>
        <taxon>Phytophthora</taxon>
    </lineage>
</organism>
<evidence type="ECO:0000313" key="2">
    <source>
        <dbReference type="EMBL" id="KAL3671694.1"/>
    </source>
</evidence>
<evidence type="ECO:0000313" key="3">
    <source>
        <dbReference type="Proteomes" id="UP001632037"/>
    </source>
</evidence>
<dbReference type="PANTHER" id="PTHR13464:SF0">
    <property type="entry name" value="SAP30-BINDING PROTEIN"/>
    <property type="match status" value="1"/>
</dbReference>
<dbReference type="InterPro" id="IPR012479">
    <property type="entry name" value="SAP30BP"/>
</dbReference>